<reference evidence="1 2" key="1">
    <citation type="journal article" date="2015" name="Nat. Commun.">
        <title>Outbred genome sequencing and CRISPR/Cas9 gene editing in butterflies.</title>
        <authorList>
            <person name="Li X."/>
            <person name="Fan D."/>
            <person name="Zhang W."/>
            <person name="Liu G."/>
            <person name="Zhang L."/>
            <person name="Zhao L."/>
            <person name="Fang X."/>
            <person name="Chen L."/>
            <person name="Dong Y."/>
            <person name="Chen Y."/>
            <person name="Ding Y."/>
            <person name="Zhao R."/>
            <person name="Feng M."/>
            <person name="Zhu Y."/>
            <person name="Feng Y."/>
            <person name="Jiang X."/>
            <person name="Zhu D."/>
            <person name="Xiang H."/>
            <person name="Feng X."/>
            <person name="Li S."/>
            <person name="Wang J."/>
            <person name="Zhang G."/>
            <person name="Kronforst M.R."/>
            <person name="Wang W."/>
        </authorList>
    </citation>
    <scope>NUCLEOTIDE SEQUENCE [LARGE SCALE GENOMIC DNA]</scope>
    <source>
        <strain evidence="1">Ya'a_city_454_Px</strain>
        <tissue evidence="1">Whole body</tissue>
    </source>
</reference>
<sequence>MSTLLKNVTNCIWHAFDSLQNNEVVHKSKLKYPERDLCWEKSSEERKFMGHPIMPGALGD</sequence>
<evidence type="ECO:0000313" key="2">
    <source>
        <dbReference type="Proteomes" id="UP000053268"/>
    </source>
</evidence>
<dbReference type="STRING" id="66420.A0A194PSF1"/>
<gene>
    <name evidence="1" type="ORF">RR46_11397</name>
</gene>
<accession>A0A194PSF1</accession>
<organism evidence="1 2">
    <name type="scientific">Papilio xuthus</name>
    <name type="common">Asian swallowtail butterfly</name>
    <dbReference type="NCBI Taxonomy" id="66420"/>
    <lineage>
        <taxon>Eukaryota</taxon>
        <taxon>Metazoa</taxon>
        <taxon>Ecdysozoa</taxon>
        <taxon>Arthropoda</taxon>
        <taxon>Hexapoda</taxon>
        <taxon>Insecta</taxon>
        <taxon>Pterygota</taxon>
        <taxon>Neoptera</taxon>
        <taxon>Endopterygota</taxon>
        <taxon>Lepidoptera</taxon>
        <taxon>Glossata</taxon>
        <taxon>Ditrysia</taxon>
        <taxon>Papilionoidea</taxon>
        <taxon>Papilionidae</taxon>
        <taxon>Papilioninae</taxon>
        <taxon>Papilio</taxon>
    </lineage>
</organism>
<dbReference type="EMBL" id="KQ459595">
    <property type="protein sequence ID" value="KPI95684.1"/>
    <property type="molecule type" value="Genomic_DNA"/>
</dbReference>
<proteinExistence type="predicted"/>
<dbReference type="AlphaFoldDB" id="A0A194PSF1"/>
<name>A0A194PSF1_PAPXU</name>
<protein>
    <submittedName>
        <fullName evidence="1">Uncharacterized protein</fullName>
    </submittedName>
</protein>
<dbReference type="Proteomes" id="UP000053268">
    <property type="component" value="Unassembled WGS sequence"/>
</dbReference>
<evidence type="ECO:0000313" key="1">
    <source>
        <dbReference type="EMBL" id="KPI95684.1"/>
    </source>
</evidence>
<keyword evidence="2" id="KW-1185">Reference proteome</keyword>